<feature type="transmembrane region" description="Helical" evidence="1">
    <location>
        <begin position="99"/>
        <end position="119"/>
    </location>
</feature>
<keyword evidence="1" id="KW-0472">Membrane</keyword>
<feature type="transmembrane region" description="Helical" evidence="1">
    <location>
        <begin position="21"/>
        <end position="44"/>
    </location>
</feature>
<keyword evidence="1" id="KW-0812">Transmembrane</keyword>
<keyword evidence="1" id="KW-1133">Transmembrane helix</keyword>
<protein>
    <submittedName>
        <fullName evidence="2">Uncharacterized protein</fullName>
    </submittedName>
</protein>
<feature type="transmembrane region" description="Helical" evidence="1">
    <location>
        <begin position="142"/>
        <end position="162"/>
    </location>
</feature>
<gene>
    <name evidence="2" type="ORF">LCGC14_3025270</name>
</gene>
<dbReference type="AlphaFoldDB" id="A0A0F8WUJ1"/>
<reference evidence="2" key="1">
    <citation type="journal article" date="2015" name="Nature">
        <title>Complex archaea that bridge the gap between prokaryotes and eukaryotes.</title>
        <authorList>
            <person name="Spang A."/>
            <person name="Saw J.H."/>
            <person name="Jorgensen S.L."/>
            <person name="Zaremba-Niedzwiedzka K."/>
            <person name="Martijn J."/>
            <person name="Lind A.E."/>
            <person name="van Eijk R."/>
            <person name="Schleper C."/>
            <person name="Guy L."/>
            <person name="Ettema T.J."/>
        </authorList>
    </citation>
    <scope>NUCLEOTIDE SEQUENCE</scope>
</reference>
<accession>A0A0F8WUJ1</accession>
<sequence length="168" mass="19337">MEEKLVKQEYGSLTKSCRMFSALNFFLISAIFILVFSNLAGVNLPRYYPILHQWSVLPLEGPSMGFFGTVGFVLSLAIPMTVIFYFLEPVLQVYMEIRFKTFKSLSTAFIIFGILFYVAKEWKKWGIDKMGLGVGGFLNSEFTFFLLLLGMFLTLLFLLLILEKKIFE</sequence>
<feature type="transmembrane region" description="Helical" evidence="1">
    <location>
        <begin position="64"/>
        <end position="87"/>
    </location>
</feature>
<dbReference type="EMBL" id="LAZR01063014">
    <property type="protein sequence ID" value="KKK60348.1"/>
    <property type="molecule type" value="Genomic_DNA"/>
</dbReference>
<name>A0A0F8WUJ1_9ZZZZ</name>
<proteinExistence type="predicted"/>
<evidence type="ECO:0000256" key="1">
    <source>
        <dbReference type="SAM" id="Phobius"/>
    </source>
</evidence>
<evidence type="ECO:0000313" key="2">
    <source>
        <dbReference type="EMBL" id="KKK60348.1"/>
    </source>
</evidence>
<comment type="caution">
    <text evidence="2">The sequence shown here is derived from an EMBL/GenBank/DDBJ whole genome shotgun (WGS) entry which is preliminary data.</text>
</comment>
<organism evidence="2">
    <name type="scientific">marine sediment metagenome</name>
    <dbReference type="NCBI Taxonomy" id="412755"/>
    <lineage>
        <taxon>unclassified sequences</taxon>
        <taxon>metagenomes</taxon>
        <taxon>ecological metagenomes</taxon>
    </lineage>
</organism>